<keyword evidence="2" id="KW-1185">Reference proteome</keyword>
<evidence type="ECO:0000313" key="2">
    <source>
        <dbReference type="Proteomes" id="UP000826271"/>
    </source>
</evidence>
<evidence type="ECO:0000313" key="1">
    <source>
        <dbReference type="EMBL" id="KAG8382448.1"/>
    </source>
</evidence>
<dbReference type="AlphaFoldDB" id="A0AAV6XTK7"/>
<accession>A0AAV6XTK7</accession>
<dbReference type="Proteomes" id="UP000826271">
    <property type="component" value="Unassembled WGS sequence"/>
</dbReference>
<name>A0AAV6XTK7_9LAMI</name>
<sequence>MMLLKVHNFVFGSPSNKRLESKLPVSIECSTKLDLNGDTSKDGSQNSHVIEHNNRTAIKEAVDFIKELGIENFEGKTKEFPLETFQQPKRDSLRPYREEKVGEDTAVCTAIVEVMAVVTEMGIEGIVGSGSCGPEPVPGLSSKPALNNLSVENSISCSSDTQEFQLPIRNSFEALRDDTIVADSLENSQQSVNSTHTFPSLTILNQRQIQNPQRKNNSTSIVLSSLNLFCNFTARKKLNCLLRTLEVKSLGPCRKPPPTILSYEYPYLEREGDWQFPTETFGLFNLQQKLFRLEGCLKSWNKDVFGNIFSAKSKAESDVKRSRALFDSSPSEVHLIELKRCNAALNQILAMEEDFWKQKSAGKWFVNGEWNTEFFHSIVKKKRARTRIHVIEEGGVQITDFEDIKHSACS</sequence>
<proteinExistence type="predicted"/>
<protein>
    <submittedName>
        <fullName evidence="1">Uncharacterized protein</fullName>
    </submittedName>
</protein>
<reference evidence="1" key="1">
    <citation type="submission" date="2019-10" db="EMBL/GenBank/DDBJ databases">
        <authorList>
            <person name="Zhang R."/>
            <person name="Pan Y."/>
            <person name="Wang J."/>
            <person name="Ma R."/>
            <person name="Yu S."/>
        </authorList>
    </citation>
    <scope>NUCLEOTIDE SEQUENCE</scope>
    <source>
        <strain evidence="1">LA-IB0</strain>
        <tissue evidence="1">Leaf</tissue>
    </source>
</reference>
<gene>
    <name evidence="1" type="ORF">BUALT_Bualt05G0078300</name>
</gene>
<dbReference type="EMBL" id="WHWC01000005">
    <property type="protein sequence ID" value="KAG8382448.1"/>
    <property type="molecule type" value="Genomic_DNA"/>
</dbReference>
<comment type="caution">
    <text evidence="1">The sequence shown here is derived from an EMBL/GenBank/DDBJ whole genome shotgun (WGS) entry which is preliminary data.</text>
</comment>
<organism evidence="1 2">
    <name type="scientific">Buddleja alternifolia</name>
    <dbReference type="NCBI Taxonomy" id="168488"/>
    <lineage>
        <taxon>Eukaryota</taxon>
        <taxon>Viridiplantae</taxon>
        <taxon>Streptophyta</taxon>
        <taxon>Embryophyta</taxon>
        <taxon>Tracheophyta</taxon>
        <taxon>Spermatophyta</taxon>
        <taxon>Magnoliopsida</taxon>
        <taxon>eudicotyledons</taxon>
        <taxon>Gunneridae</taxon>
        <taxon>Pentapetalae</taxon>
        <taxon>asterids</taxon>
        <taxon>lamiids</taxon>
        <taxon>Lamiales</taxon>
        <taxon>Scrophulariaceae</taxon>
        <taxon>Buddlejeae</taxon>
        <taxon>Buddleja</taxon>
    </lineage>
</organism>